<dbReference type="GO" id="GO:0016020">
    <property type="term" value="C:membrane"/>
    <property type="evidence" value="ECO:0007669"/>
    <property type="project" value="UniProtKB-SubCell"/>
</dbReference>
<dbReference type="SMART" id="SM00032">
    <property type="entry name" value="CCP"/>
    <property type="match status" value="1"/>
</dbReference>
<dbReference type="GO" id="GO:0005615">
    <property type="term" value="C:extracellular space"/>
    <property type="evidence" value="ECO:0000318"/>
    <property type="project" value="GO_Central"/>
</dbReference>
<evidence type="ECO:0000256" key="4">
    <source>
        <dbReference type="ARBA" id="ARBA00022989"/>
    </source>
</evidence>
<reference evidence="13" key="4">
    <citation type="submission" date="2025-09" db="UniProtKB">
        <authorList>
            <consortium name="Ensembl"/>
        </authorList>
    </citation>
    <scope>IDENTIFICATION</scope>
</reference>
<keyword evidence="6" id="KW-1015">Disulfide bond</keyword>
<keyword evidence="14" id="KW-1185">Reference proteome</keyword>
<dbReference type="GeneTree" id="ENSGT00730000110943"/>
<feature type="domain" description="SMB" evidence="11">
    <location>
        <begin position="29"/>
        <end position="69"/>
    </location>
</feature>
<dbReference type="Pfam" id="PF00094">
    <property type="entry name" value="VWD"/>
    <property type="match status" value="1"/>
</dbReference>
<evidence type="ECO:0000256" key="7">
    <source>
        <dbReference type="PROSITE-ProRule" id="PRU00302"/>
    </source>
</evidence>
<reference evidence="13 14" key="2">
    <citation type="journal article" date="2005" name="Nature">
        <title>Initial sequence of the chimpanzee genome and comparison with the human genome.</title>
        <authorList>
            <consortium name="Chimpanzee sequencing and analysis consortium"/>
        </authorList>
    </citation>
    <scope>NUCLEOTIDE SEQUENCE [LARGE SCALE GENOMIC DNA]</scope>
</reference>
<dbReference type="Proteomes" id="UP000002277">
    <property type="component" value="Chromosome 22"/>
</dbReference>
<dbReference type="PROSITE" id="PS50856">
    <property type="entry name" value="AMOP"/>
    <property type="match status" value="1"/>
</dbReference>
<dbReference type="InterPro" id="IPR001212">
    <property type="entry name" value="Somatomedin_B_dom"/>
</dbReference>
<evidence type="ECO:0000256" key="8">
    <source>
        <dbReference type="SAM" id="Phobius"/>
    </source>
</evidence>
<evidence type="ECO:0000259" key="11">
    <source>
        <dbReference type="PROSITE" id="PS50958"/>
    </source>
</evidence>
<evidence type="ECO:0000259" key="10">
    <source>
        <dbReference type="PROSITE" id="PS50923"/>
    </source>
</evidence>
<dbReference type="SUPFAM" id="SSF57535">
    <property type="entry name" value="Complement control module/SCR domain"/>
    <property type="match status" value="1"/>
</dbReference>
<dbReference type="AlphaFoldDB" id="H2R720"/>
<dbReference type="Pfam" id="PF23263">
    <property type="entry name" value="C8-3_MUC4"/>
    <property type="match status" value="1"/>
</dbReference>
<proteinExistence type="predicted"/>
<dbReference type="InParanoid" id="H2R720"/>
<evidence type="ECO:0000256" key="5">
    <source>
        <dbReference type="ARBA" id="ARBA00023136"/>
    </source>
</evidence>
<dbReference type="SMART" id="SM00216">
    <property type="entry name" value="VWD"/>
    <property type="match status" value="1"/>
</dbReference>
<dbReference type="Gene3D" id="2.10.70.10">
    <property type="entry name" value="Complement Module, domain 1"/>
    <property type="match status" value="1"/>
</dbReference>
<dbReference type="CDD" id="cd00033">
    <property type="entry name" value="CCP"/>
    <property type="match status" value="1"/>
</dbReference>
<dbReference type="InterPro" id="IPR051495">
    <property type="entry name" value="Epithelial_Barrier/Signaling"/>
</dbReference>
<dbReference type="InterPro" id="IPR005533">
    <property type="entry name" value="AMOP_dom"/>
</dbReference>
<reference evidence="13" key="3">
    <citation type="submission" date="2025-08" db="UniProtKB">
        <authorList>
            <consortium name="Ensembl"/>
        </authorList>
    </citation>
    <scope>IDENTIFICATION</scope>
</reference>
<dbReference type="Ensembl" id="ENSPTRT00000043483.4">
    <property type="protein sequence ID" value="ENSPTRP00000049798.3"/>
    <property type="gene ID" value="ENSPTRG00000014169.5"/>
</dbReference>
<protein>
    <recommendedName>
        <fullName evidence="15">Sushi domain containing 2</fullName>
    </recommendedName>
</protein>
<name>H2R720_PANTR</name>
<dbReference type="PROSITE" id="PS51233">
    <property type="entry name" value="VWFD"/>
    <property type="match status" value="1"/>
</dbReference>
<keyword evidence="5 8" id="KW-0472">Membrane</keyword>
<keyword evidence="2 7" id="KW-0768">Sushi</keyword>
<organism evidence="13 14">
    <name type="scientific">Pan troglodytes</name>
    <name type="common">Chimpanzee</name>
    <dbReference type="NCBI Taxonomy" id="9598"/>
    <lineage>
        <taxon>Eukaryota</taxon>
        <taxon>Metazoa</taxon>
        <taxon>Chordata</taxon>
        <taxon>Craniata</taxon>
        <taxon>Vertebrata</taxon>
        <taxon>Euteleostomi</taxon>
        <taxon>Mammalia</taxon>
        <taxon>Eutheria</taxon>
        <taxon>Euarchontoglires</taxon>
        <taxon>Primates</taxon>
        <taxon>Haplorrhini</taxon>
        <taxon>Catarrhini</taxon>
        <taxon>Hominidae</taxon>
        <taxon>Pan</taxon>
    </lineage>
</organism>
<feature type="domain" description="AMOP" evidence="9">
    <location>
        <begin position="248"/>
        <end position="401"/>
    </location>
</feature>
<dbReference type="InterPro" id="IPR000436">
    <property type="entry name" value="Sushi_SCR_CCP_dom"/>
</dbReference>
<feature type="domain" description="VWFD" evidence="12">
    <location>
        <begin position="413"/>
        <end position="607"/>
    </location>
</feature>
<dbReference type="PANTHER" id="PTHR13802:SF63">
    <property type="entry name" value="SUSHI DOMAIN-CONTAINING PROTEIN 2"/>
    <property type="match status" value="1"/>
</dbReference>
<evidence type="ECO:0008006" key="15">
    <source>
        <dbReference type="Google" id="ProtNLM"/>
    </source>
</evidence>
<dbReference type="Pfam" id="PF00084">
    <property type="entry name" value="Sushi"/>
    <property type="match status" value="1"/>
</dbReference>
<evidence type="ECO:0000259" key="12">
    <source>
        <dbReference type="PROSITE" id="PS51233"/>
    </source>
</evidence>
<sequence>MPVPGNRALPWVSWPIGDTLGPAPTAPHAQESCSMRCGALDGPCSCHPTCSSLGTCCCLDFQDFRLEILPYSGSMMGGKDFVVRHFKTSSPTDTSVICSIQILSHVDSSGQVHFVLPLLYESGRVPFTISLDDGHSFPRAGTLLAVHPNKLSMMEKSELVNEMRWQYYSTADTSANLRLTWHVKSLLTQTITIQLWGYKEAGMPYSQEWTAKWSHLFPLRWRVDALRIIDSKNYGGRDMQAHWANDHALAWHLQDLVAWAHTQCQELPPNFLEELPDCPCTLTQARADSGRFFTDYSCDMEQGSVCTYHPGGHALPQAGARVGIGGGGGWGQQCCYTADGTQLLMADSSGSSTPNHGHDWGAPTFRTPPRVPGLSHWFYDVLNFYYCCLWAPDCPRYMQRWPSNDCRNYRPSRLASAFGDPHFVTFDGTNFTFNGRGEYMLLEAVLTDLSVQARAQPGTMSNGPETRGTGLTAVAIQEGNSDVVEVRLANRTRGLEVLLNQEVLSFAKQSWMDLKGMFLSVAAGDRVSIMLASGAGLEVSVQGPFLTVSVLLPEKFLAHTHGLLGTLNNDPIDNFTLRSGRVLPPGTSPQELFLFGADWTVHNASSLLTYDSWFLVHNFLYQPKHDPTFEPLFPSETTLNPSLAQEAAKLCGDDHFCNFDVAATGSLSTGTATRVAHQLHQRRMQSLQPVVSCGWLAPPPNGQKEGNRYLAGSTIYFHCDNGYSLAEAETSTCQADGTWSSPTPEVPASYAVLLGIIFGGLAVVAAVALVYVLLRRRKGNT</sequence>
<keyword evidence="3 8" id="KW-0812">Transmembrane</keyword>
<comment type="subcellular location">
    <subcellularLocation>
        <location evidence="1">Membrane</location>
    </subcellularLocation>
</comment>
<evidence type="ECO:0000256" key="2">
    <source>
        <dbReference type="ARBA" id="ARBA00022659"/>
    </source>
</evidence>
<accession>H2R720</accession>
<dbReference type="InterPro" id="IPR056619">
    <property type="entry name" value="C8-3_MUC4"/>
</dbReference>
<dbReference type="PROSITE" id="PS50923">
    <property type="entry name" value="SUSHI"/>
    <property type="match status" value="1"/>
</dbReference>
<dbReference type="OMA" id="EEGHPYC"/>
<reference evidence="13 14" key="1">
    <citation type="journal article" date="2004" name="Nature">
        <title>DNA sequence and comparative analysis of chimpanzee chromosome 22.</title>
        <authorList>
            <person name="Watanabe H."/>
            <person name="Fujiyama A."/>
            <person name="Hattori M."/>
            <person name="Taylor T.D."/>
            <person name="Toyoda A."/>
            <person name="Kuroki Y."/>
            <person name="Noguchi H."/>
            <person name="BenKahla A."/>
            <person name="Lehrach H."/>
            <person name="Sudbrak R."/>
            <person name="Kube M."/>
            <person name="Taenzer S."/>
            <person name="Galgoczy P."/>
            <person name="Platzer M."/>
            <person name="Scharfe M."/>
            <person name="Nordsiek G."/>
            <person name="Bloecker H."/>
            <person name="Hellmann I."/>
            <person name="Khaitovich P."/>
            <person name="Paabo S."/>
            <person name="Reinhardt R."/>
            <person name="Zheng H.-J."/>
            <person name="Zhang X.-L."/>
            <person name="Zhu G.-F."/>
            <person name="Wang B.-F."/>
            <person name="Fu G."/>
            <person name="Ren S.-X."/>
            <person name="Zhao G.-P."/>
            <person name="Chen Z."/>
            <person name="Lee Y.-S."/>
            <person name="Cheong J.-E."/>
            <person name="Choi S.-H."/>
            <person name="Wu K.-M."/>
            <person name="Liu T.-T."/>
            <person name="Hsiao K.-J."/>
            <person name="Tsai S.-F."/>
            <person name="Kim C.-G."/>
            <person name="Oota S."/>
            <person name="Kitano T."/>
            <person name="Kohara Y."/>
            <person name="Saitou N."/>
            <person name="Park H.-S."/>
            <person name="Wang S.-Y."/>
            <person name="Yaspo M.-L."/>
            <person name="Sakaki Y."/>
        </authorList>
    </citation>
    <scope>NUCLEOTIDE SEQUENCE [LARGE SCALE GENOMIC DNA]</scope>
</reference>
<dbReference type="EMBL" id="AACZ04057813">
    <property type="status" value="NOT_ANNOTATED_CDS"/>
    <property type="molecule type" value="Genomic_DNA"/>
</dbReference>
<evidence type="ECO:0000313" key="13">
    <source>
        <dbReference type="Ensembl" id="ENSPTRP00000049798.3"/>
    </source>
</evidence>
<dbReference type="SMART" id="SM00723">
    <property type="entry name" value="AMOP"/>
    <property type="match status" value="1"/>
</dbReference>
<dbReference type="FunFam" id="2.10.70.10:FF:000105">
    <property type="entry name" value="Sushi domain containing 2"/>
    <property type="match status" value="1"/>
</dbReference>
<comment type="caution">
    <text evidence="7">Lacks conserved residue(s) required for the propagation of feature annotation.</text>
</comment>
<feature type="transmembrane region" description="Helical" evidence="8">
    <location>
        <begin position="750"/>
        <end position="774"/>
    </location>
</feature>
<dbReference type="Pfam" id="PF03782">
    <property type="entry name" value="AMOP"/>
    <property type="match status" value="1"/>
</dbReference>
<feature type="domain" description="Sushi" evidence="10">
    <location>
        <begin position="691"/>
        <end position="748"/>
    </location>
</feature>
<evidence type="ECO:0000256" key="3">
    <source>
        <dbReference type="ARBA" id="ARBA00022692"/>
    </source>
</evidence>
<dbReference type="InterPro" id="IPR035976">
    <property type="entry name" value="Sushi/SCR/CCP_sf"/>
</dbReference>
<dbReference type="PROSITE" id="PS50958">
    <property type="entry name" value="SMB_2"/>
    <property type="match status" value="1"/>
</dbReference>
<evidence type="ECO:0000259" key="9">
    <source>
        <dbReference type="PROSITE" id="PS50856"/>
    </source>
</evidence>
<evidence type="ECO:0000313" key="14">
    <source>
        <dbReference type="Proteomes" id="UP000002277"/>
    </source>
</evidence>
<dbReference type="InterPro" id="IPR001846">
    <property type="entry name" value="VWF_type-D"/>
</dbReference>
<dbReference type="eggNOG" id="KOG4291">
    <property type="taxonomic scope" value="Eukaryota"/>
</dbReference>
<keyword evidence="4 8" id="KW-1133">Transmembrane helix</keyword>
<dbReference type="PANTHER" id="PTHR13802">
    <property type="entry name" value="MUCIN 4-RELATED"/>
    <property type="match status" value="1"/>
</dbReference>
<evidence type="ECO:0000256" key="6">
    <source>
        <dbReference type="ARBA" id="ARBA00023157"/>
    </source>
</evidence>
<dbReference type="HOGENOM" id="CLU_019295_0_0_1"/>
<evidence type="ECO:0000256" key="1">
    <source>
        <dbReference type="ARBA" id="ARBA00004370"/>
    </source>
</evidence>